<dbReference type="HOGENOM" id="CLU_047608_0_0_1"/>
<keyword evidence="2" id="KW-1185">Reference proteome</keyword>
<sequence length="456" mass="52689">MDNYKPLQKHKSDLDSDSIRSENRVPVEVWHKILRTAIWFPLLPQEDDGYLSHKRLLPFDCALIAEYKASERIRTNLRLVCRSWDRFLDEYSDRLVHLNKSVPDGHWPPIKRWNYVVRIHCSKDLRCSCKPDPCWPCSQIHKRASRWDPTTMPSLRIMIEKVKNLYLPLLGNRLKVIVDANVWIDQLLDRDRLGGVISLTGVGEAGLCAPFSQEISRAYQDLTHLGISIRDIYSLENYFDLPKLRSLSLTFSGRAHPSSEASLGHWHLPSLRILVVKLFNDGRHDIRPTFDLFVPLVGGALKHFIFEEITNHYSPTQSVLSDDLWTSMPKLELLGVQLKQLASLSKPTDMRTMGLVINVEDSFSERNDISSYKHTLRQNWTHAISGQVILDRSWQEIQNKIKKKTSRWGRNLSICAETFDFLDVVGIGLQDSKGIRYDEHQRAEIRAAILESYNVI</sequence>
<name>A0A0C2WQY3_SERVB</name>
<organism evidence="1 2">
    <name type="scientific">Serendipita vermifera MAFF 305830</name>
    <dbReference type="NCBI Taxonomy" id="933852"/>
    <lineage>
        <taxon>Eukaryota</taxon>
        <taxon>Fungi</taxon>
        <taxon>Dikarya</taxon>
        <taxon>Basidiomycota</taxon>
        <taxon>Agaricomycotina</taxon>
        <taxon>Agaricomycetes</taxon>
        <taxon>Sebacinales</taxon>
        <taxon>Serendipitaceae</taxon>
        <taxon>Serendipita</taxon>
    </lineage>
</organism>
<dbReference type="OrthoDB" id="3258324at2759"/>
<dbReference type="Proteomes" id="UP000054097">
    <property type="component" value="Unassembled WGS sequence"/>
</dbReference>
<protein>
    <submittedName>
        <fullName evidence="1">Uncharacterized protein</fullName>
    </submittedName>
</protein>
<gene>
    <name evidence="1" type="ORF">M408DRAFT_164411</name>
</gene>
<dbReference type="EMBL" id="KN824487">
    <property type="protein sequence ID" value="KIM20032.1"/>
    <property type="molecule type" value="Genomic_DNA"/>
</dbReference>
<proteinExistence type="predicted"/>
<reference evidence="1 2" key="1">
    <citation type="submission" date="2014-04" db="EMBL/GenBank/DDBJ databases">
        <authorList>
            <consortium name="DOE Joint Genome Institute"/>
            <person name="Kuo A."/>
            <person name="Zuccaro A."/>
            <person name="Kohler A."/>
            <person name="Nagy L.G."/>
            <person name="Floudas D."/>
            <person name="Copeland A."/>
            <person name="Barry K.W."/>
            <person name="Cichocki N."/>
            <person name="Veneault-Fourrey C."/>
            <person name="LaButti K."/>
            <person name="Lindquist E.A."/>
            <person name="Lipzen A."/>
            <person name="Lundell T."/>
            <person name="Morin E."/>
            <person name="Murat C."/>
            <person name="Sun H."/>
            <person name="Tunlid A."/>
            <person name="Henrissat B."/>
            <person name="Grigoriev I.V."/>
            <person name="Hibbett D.S."/>
            <person name="Martin F."/>
            <person name="Nordberg H.P."/>
            <person name="Cantor M.N."/>
            <person name="Hua S.X."/>
        </authorList>
    </citation>
    <scope>NUCLEOTIDE SEQUENCE [LARGE SCALE GENOMIC DNA]</scope>
    <source>
        <strain evidence="1 2">MAFF 305830</strain>
    </source>
</reference>
<accession>A0A0C2WQY3</accession>
<evidence type="ECO:0000313" key="2">
    <source>
        <dbReference type="Proteomes" id="UP000054097"/>
    </source>
</evidence>
<reference evidence="2" key="2">
    <citation type="submission" date="2015-01" db="EMBL/GenBank/DDBJ databases">
        <title>Evolutionary Origins and Diversification of the Mycorrhizal Mutualists.</title>
        <authorList>
            <consortium name="DOE Joint Genome Institute"/>
            <consortium name="Mycorrhizal Genomics Consortium"/>
            <person name="Kohler A."/>
            <person name="Kuo A."/>
            <person name="Nagy L.G."/>
            <person name="Floudas D."/>
            <person name="Copeland A."/>
            <person name="Barry K.W."/>
            <person name="Cichocki N."/>
            <person name="Veneault-Fourrey C."/>
            <person name="LaButti K."/>
            <person name="Lindquist E.A."/>
            <person name="Lipzen A."/>
            <person name="Lundell T."/>
            <person name="Morin E."/>
            <person name="Murat C."/>
            <person name="Riley R."/>
            <person name="Ohm R."/>
            <person name="Sun H."/>
            <person name="Tunlid A."/>
            <person name="Henrissat B."/>
            <person name="Grigoriev I.V."/>
            <person name="Hibbett D.S."/>
            <person name="Martin F."/>
        </authorList>
    </citation>
    <scope>NUCLEOTIDE SEQUENCE [LARGE SCALE GENOMIC DNA]</scope>
    <source>
        <strain evidence="2">MAFF 305830</strain>
    </source>
</reference>
<evidence type="ECO:0000313" key="1">
    <source>
        <dbReference type="EMBL" id="KIM20032.1"/>
    </source>
</evidence>
<dbReference type="AlphaFoldDB" id="A0A0C2WQY3"/>